<keyword evidence="3" id="KW-1185">Reference proteome</keyword>
<dbReference type="EMBL" id="JARJCN010000091">
    <property type="protein sequence ID" value="KAJ7075679.1"/>
    <property type="molecule type" value="Genomic_DNA"/>
</dbReference>
<feature type="compositionally biased region" description="Basic and acidic residues" evidence="1">
    <location>
        <begin position="107"/>
        <end position="121"/>
    </location>
</feature>
<comment type="caution">
    <text evidence="2">The sequence shown here is derived from an EMBL/GenBank/DDBJ whole genome shotgun (WGS) entry which is preliminary data.</text>
</comment>
<evidence type="ECO:0000313" key="3">
    <source>
        <dbReference type="Proteomes" id="UP001222325"/>
    </source>
</evidence>
<feature type="compositionally biased region" description="Basic residues" evidence="1">
    <location>
        <begin position="77"/>
        <end position="92"/>
    </location>
</feature>
<feature type="region of interest" description="Disordered" evidence="1">
    <location>
        <begin position="425"/>
        <end position="472"/>
    </location>
</feature>
<feature type="compositionally biased region" description="Acidic residues" evidence="1">
    <location>
        <begin position="454"/>
        <end position="468"/>
    </location>
</feature>
<name>A0AAD6TRZ5_9AGAR</name>
<proteinExistence type="predicted"/>
<evidence type="ECO:0000256" key="1">
    <source>
        <dbReference type="SAM" id="MobiDB-lite"/>
    </source>
</evidence>
<feature type="region of interest" description="Disordered" evidence="1">
    <location>
        <begin position="50"/>
        <end position="123"/>
    </location>
</feature>
<feature type="compositionally biased region" description="Polar residues" evidence="1">
    <location>
        <begin position="65"/>
        <end position="75"/>
    </location>
</feature>
<evidence type="ECO:0000313" key="2">
    <source>
        <dbReference type="EMBL" id="KAJ7075679.1"/>
    </source>
</evidence>
<protein>
    <submittedName>
        <fullName evidence="2">Uncharacterized protein</fullName>
    </submittedName>
</protein>
<feature type="compositionally biased region" description="Acidic residues" evidence="1">
    <location>
        <begin position="428"/>
        <end position="438"/>
    </location>
</feature>
<accession>A0AAD6TRZ5</accession>
<dbReference type="AlphaFoldDB" id="A0AAD6TRZ5"/>
<organism evidence="2 3">
    <name type="scientific">Mycena belliarum</name>
    <dbReference type="NCBI Taxonomy" id="1033014"/>
    <lineage>
        <taxon>Eukaryota</taxon>
        <taxon>Fungi</taxon>
        <taxon>Dikarya</taxon>
        <taxon>Basidiomycota</taxon>
        <taxon>Agaricomycotina</taxon>
        <taxon>Agaricomycetes</taxon>
        <taxon>Agaricomycetidae</taxon>
        <taxon>Agaricales</taxon>
        <taxon>Marasmiineae</taxon>
        <taxon>Mycenaceae</taxon>
        <taxon>Mycena</taxon>
    </lineage>
</organism>
<dbReference type="Proteomes" id="UP001222325">
    <property type="component" value="Unassembled WGS sequence"/>
</dbReference>
<reference evidence="2" key="1">
    <citation type="submission" date="2023-03" db="EMBL/GenBank/DDBJ databases">
        <title>Massive genome expansion in bonnet fungi (Mycena s.s.) driven by repeated elements and novel gene families across ecological guilds.</title>
        <authorList>
            <consortium name="Lawrence Berkeley National Laboratory"/>
            <person name="Harder C.B."/>
            <person name="Miyauchi S."/>
            <person name="Viragh M."/>
            <person name="Kuo A."/>
            <person name="Thoen E."/>
            <person name="Andreopoulos B."/>
            <person name="Lu D."/>
            <person name="Skrede I."/>
            <person name="Drula E."/>
            <person name="Henrissat B."/>
            <person name="Morin E."/>
            <person name="Kohler A."/>
            <person name="Barry K."/>
            <person name="LaButti K."/>
            <person name="Morin E."/>
            <person name="Salamov A."/>
            <person name="Lipzen A."/>
            <person name="Mereny Z."/>
            <person name="Hegedus B."/>
            <person name="Baldrian P."/>
            <person name="Stursova M."/>
            <person name="Weitz H."/>
            <person name="Taylor A."/>
            <person name="Grigoriev I.V."/>
            <person name="Nagy L.G."/>
            <person name="Martin F."/>
            <person name="Kauserud H."/>
        </authorList>
    </citation>
    <scope>NUCLEOTIDE SEQUENCE</scope>
    <source>
        <strain evidence="2">CBHHK173m</strain>
    </source>
</reference>
<gene>
    <name evidence="2" type="ORF">B0H15DRAFT_956309</name>
</gene>
<sequence length="543" mass="60148">MPCNLTRPRRVLSFPAALGRHKSHLGIHRRFPHARGGNHAPLSESLAQRFTPKSRAAPLRAVPSRTCSGSGNTPRPRSCKSRSGRRVRRPQHPLRAVPTRGAASWTRRADPKPRESRHTDLEPACALDQRRASPSRAIRLPCIDGCWVVFVRPTTVPTASRTHLDLDRLCSPAFVHRCSLVHHAARSPPLTARASPPDPPDFVRRPSLPTTASIRCSGDVPAADARIAQNRTRESAGFRAAARLAPVAEPNTGWAAILEQCGTKAERTTWRCQRPRRLALLKELKSKPFMIMGKSLDSGIGASPLASLDLFLEYRSLCSIIHHLFTTLDARPPVFIAAQPALVAVFVALVAARHAHSWTTAPALLTPSPTTGLVHRRSIRPLPPLSTFVTLYCAMRSVKTYIDNSKELFAEKHLVLDRNVDPTKPVLETEDDYDDPPEKEETVFAGENNVDGDANADDESDEDDEEDHSNDSKSVIRYGQYLWPQKLLGGIFNNPAYSHTQAFDAAGLQLVGQFFHPRKIILDLKNCVLEVCIISVFVVSYRY</sequence>